<sequence>MPSASEIIRFRNCSILRGHRIYKEDLWVRNKKIIDPEPVFYNERAMADIEVDCHGLLLAPGYIDVQINGRVIGDRFYVNTCWVAMGGALAGAVGVDFSEDMANLREGVDKVAKHLLSTGTTSFCPTMVTSDPDKYKQIVPAIKPRNGGSHGAGILGLHLEGPFIAPEKKGAHQQHLIRNLDRGIQDLEETYGALDNVALVTLAPELDPEGTVTKSLVQRGIRVSMGHSVGTLSDGKQAVHNGATFITHLFNAMLPFHHRDPGLVGLLTTDFPKDCQLFFGMICDNIHTHPAALRIAQRSHPSGLVLVTDAMSAMGMPQGIHHLSQLQVEIRGQAAYLASTNTLAGSIATMDACVRNFYAASGCTLVEALEAATLHPAQLMGITNTKGTLDYGTDADLVLLDSDLNVVRTYIEGECVWSK</sequence>
<dbReference type="SUPFAM" id="SSF51556">
    <property type="entry name" value="Metallo-dependent hydrolases"/>
    <property type="match status" value="1"/>
</dbReference>
<dbReference type="EC" id="3.5.1.25" evidence="2 8"/>
<evidence type="ECO:0000256" key="1">
    <source>
        <dbReference type="ARBA" id="ARBA00010716"/>
    </source>
</evidence>
<organism evidence="10 11">
    <name type="scientific">Cordylochernes scorpioides</name>
    <dbReference type="NCBI Taxonomy" id="51811"/>
    <lineage>
        <taxon>Eukaryota</taxon>
        <taxon>Metazoa</taxon>
        <taxon>Ecdysozoa</taxon>
        <taxon>Arthropoda</taxon>
        <taxon>Chelicerata</taxon>
        <taxon>Arachnida</taxon>
        <taxon>Pseudoscorpiones</taxon>
        <taxon>Cheliferoidea</taxon>
        <taxon>Chernetidae</taxon>
        <taxon>Cordylochernes</taxon>
    </lineage>
</organism>
<dbReference type="PANTHER" id="PTHR11113">
    <property type="entry name" value="N-ACETYLGLUCOSAMINE-6-PHOSPHATE DEACETYLASE"/>
    <property type="match status" value="1"/>
</dbReference>
<evidence type="ECO:0000313" key="11">
    <source>
        <dbReference type="Proteomes" id="UP001235939"/>
    </source>
</evidence>
<reference evidence="10 11" key="1">
    <citation type="submission" date="2022-01" db="EMBL/GenBank/DDBJ databases">
        <title>A chromosomal length assembly of Cordylochernes scorpioides.</title>
        <authorList>
            <person name="Zeh D."/>
            <person name="Zeh J."/>
        </authorList>
    </citation>
    <scope>NUCLEOTIDE SEQUENCE [LARGE SCALE GENOMIC DNA]</scope>
    <source>
        <strain evidence="10">IN4F17</strain>
        <tissue evidence="10">Whole Body</tissue>
    </source>
</reference>
<accession>A0ABY6KJW6</accession>
<dbReference type="Pfam" id="PF01979">
    <property type="entry name" value="Amidohydro_1"/>
    <property type="match status" value="1"/>
</dbReference>
<dbReference type="Proteomes" id="UP001235939">
    <property type="component" value="Chromosome 05"/>
</dbReference>
<evidence type="ECO:0000256" key="4">
    <source>
        <dbReference type="ARBA" id="ARBA00022723"/>
    </source>
</evidence>
<dbReference type="Gene3D" id="2.30.40.10">
    <property type="entry name" value="Urease, subunit C, domain 1"/>
    <property type="match status" value="1"/>
</dbReference>
<keyword evidence="6 8" id="KW-0119">Carbohydrate metabolism</keyword>
<keyword evidence="4" id="KW-0479">Metal-binding</keyword>
<dbReference type="PANTHER" id="PTHR11113:SF14">
    <property type="entry name" value="N-ACETYLGLUCOSAMINE-6-PHOSPHATE DEACETYLASE"/>
    <property type="match status" value="1"/>
</dbReference>
<dbReference type="InterPro" id="IPR032466">
    <property type="entry name" value="Metal_Hydrolase"/>
</dbReference>
<comment type="catalytic activity">
    <reaction evidence="7 8">
        <text>N-acetyl-D-glucosamine 6-phosphate + H2O = D-glucosamine 6-phosphate + acetate</text>
        <dbReference type="Rhea" id="RHEA:22936"/>
        <dbReference type="ChEBI" id="CHEBI:15377"/>
        <dbReference type="ChEBI" id="CHEBI:30089"/>
        <dbReference type="ChEBI" id="CHEBI:57513"/>
        <dbReference type="ChEBI" id="CHEBI:58725"/>
        <dbReference type="EC" id="3.5.1.25"/>
    </reaction>
</comment>
<dbReference type="NCBIfam" id="TIGR00221">
    <property type="entry name" value="nagA"/>
    <property type="match status" value="1"/>
</dbReference>
<dbReference type="CDD" id="cd00854">
    <property type="entry name" value="NagA"/>
    <property type="match status" value="1"/>
</dbReference>
<dbReference type="InterPro" id="IPR011059">
    <property type="entry name" value="Metal-dep_hydrolase_composite"/>
</dbReference>
<dbReference type="EMBL" id="CP092867">
    <property type="protein sequence ID" value="UYV67455.1"/>
    <property type="molecule type" value="Genomic_DNA"/>
</dbReference>
<protein>
    <recommendedName>
        <fullName evidence="3 8">N-acetylglucosamine-6-phosphate deacetylase</fullName>
        <ecNumber evidence="2 8">3.5.1.25</ecNumber>
    </recommendedName>
</protein>
<gene>
    <name evidence="10" type="ORF">LAZ67_5000670</name>
</gene>
<evidence type="ECO:0000259" key="9">
    <source>
        <dbReference type="Pfam" id="PF01979"/>
    </source>
</evidence>
<dbReference type="Gene3D" id="3.20.20.140">
    <property type="entry name" value="Metal-dependent hydrolases"/>
    <property type="match status" value="1"/>
</dbReference>
<evidence type="ECO:0000256" key="6">
    <source>
        <dbReference type="ARBA" id="ARBA00023277"/>
    </source>
</evidence>
<dbReference type="SUPFAM" id="SSF51338">
    <property type="entry name" value="Composite domain of metallo-dependent hydrolases"/>
    <property type="match status" value="1"/>
</dbReference>
<evidence type="ECO:0000256" key="3">
    <source>
        <dbReference type="ARBA" id="ARBA00018029"/>
    </source>
</evidence>
<keyword evidence="11" id="KW-1185">Reference proteome</keyword>
<dbReference type="InterPro" id="IPR003764">
    <property type="entry name" value="GlcNAc_6-P_deAcase"/>
</dbReference>
<keyword evidence="5 8" id="KW-0378">Hydrolase</keyword>
<dbReference type="InterPro" id="IPR006680">
    <property type="entry name" value="Amidohydro-rel"/>
</dbReference>
<evidence type="ECO:0000256" key="7">
    <source>
        <dbReference type="ARBA" id="ARBA00047647"/>
    </source>
</evidence>
<evidence type="ECO:0000313" key="10">
    <source>
        <dbReference type="EMBL" id="UYV67455.1"/>
    </source>
</evidence>
<evidence type="ECO:0000256" key="2">
    <source>
        <dbReference type="ARBA" id="ARBA00011899"/>
    </source>
</evidence>
<evidence type="ECO:0000256" key="5">
    <source>
        <dbReference type="ARBA" id="ARBA00022801"/>
    </source>
</evidence>
<name>A0ABY6KJW6_9ARAC</name>
<comment type="similarity">
    <text evidence="1 8">Belongs to the metallo-dependent hydrolases superfamily. NagA family.</text>
</comment>
<evidence type="ECO:0000256" key="8">
    <source>
        <dbReference type="PIRNR" id="PIRNR038994"/>
    </source>
</evidence>
<feature type="domain" description="Amidohydrolase-related" evidence="9">
    <location>
        <begin position="58"/>
        <end position="415"/>
    </location>
</feature>
<dbReference type="PIRSF" id="PIRSF038994">
    <property type="entry name" value="NagA"/>
    <property type="match status" value="1"/>
</dbReference>
<proteinExistence type="inferred from homology"/>